<comment type="caution">
    <text evidence="2">The sequence shown here is derived from an EMBL/GenBank/DDBJ whole genome shotgun (WGS) entry which is preliminary data.</text>
</comment>
<evidence type="ECO:0000313" key="3">
    <source>
        <dbReference type="Proteomes" id="UP000050465"/>
    </source>
</evidence>
<gene>
    <name evidence="2" type="ORF">HLUCCA11_00220</name>
</gene>
<dbReference type="PATRIC" id="fig|1666911.3.peg.2420"/>
<dbReference type="EMBL" id="LJZR01000001">
    <property type="protein sequence ID" value="KPQ37505.1"/>
    <property type="molecule type" value="Genomic_DNA"/>
</dbReference>
<dbReference type="InterPro" id="IPR013216">
    <property type="entry name" value="Methyltransf_11"/>
</dbReference>
<dbReference type="Gene3D" id="3.40.50.150">
    <property type="entry name" value="Vaccinia Virus protein VP39"/>
    <property type="match status" value="1"/>
</dbReference>
<dbReference type="AlphaFoldDB" id="A0A0P7ZV21"/>
<evidence type="ECO:0000313" key="2">
    <source>
        <dbReference type="EMBL" id="KPQ37505.1"/>
    </source>
</evidence>
<sequence>MNLVNMAQRQDENLLLLESTVKIHKRPIGDTLHKGFFLTVSDQPAITLKNIFNWYPFCERTIITGWAVQALNNKSLGSQLEVCLRNDAGDILATESITLGDKITPIYLPSKLLAGASNQTCHLTLRLQASAPKASKLKGENQSSKKNSAEKKSVRKKLSLSIFSLFSRKQTAHKIESASKPISAFISVHEVLARSEILQLCQGKGVEIGPGHNPQVQDSETVDVTYIEQSAPQDWERLYNDLGNYRVDPQLWSKYKIGDACNLPVEDGSLDFIFSSHVFEHLANPLGHLKYWSTKLKDDGKVLGIVPDVAGCKDYIYRPSGMSELLAEQASGDMEPTLRHYERWAKNHGGGKPAQMFYEAKRSIHVHYYTNRNMAKVLEYAVEHLGYTWFDIRHTPNHKDFYFLLSK</sequence>
<dbReference type="STRING" id="1666911.HLUCCA11_00220"/>
<accession>A0A0P7ZV21</accession>
<feature type="domain" description="Methyltransferase type 11" evidence="1">
    <location>
        <begin position="247"/>
        <end position="303"/>
    </location>
</feature>
<dbReference type="SUPFAM" id="SSF53335">
    <property type="entry name" value="S-adenosyl-L-methionine-dependent methyltransferases"/>
    <property type="match status" value="1"/>
</dbReference>
<organism evidence="2 3">
    <name type="scientific">Phormidesmis priestleyi Ana</name>
    <dbReference type="NCBI Taxonomy" id="1666911"/>
    <lineage>
        <taxon>Bacteria</taxon>
        <taxon>Bacillati</taxon>
        <taxon>Cyanobacteriota</taxon>
        <taxon>Cyanophyceae</taxon>
        <taxon>Leptolyngbyales</taxon>
        <taxon>Leptolyngbyaceae</taxon>
        <taxon>Phormidesmis</taxon>
    </lineage>
</organism>
<dbReference type="Proteomes" id="UP000050465">
    <property type="component" value="Unassembled WGS sequence"/>
</dbReference>
<protein>
    <submittedName>
        <fullName evidence="2">Methyltransferase domain</fullName>
    </submittedName>
</protein>
<dbReference type="GO" id="GO:0008757">
    <property type="term" value="F:S-adenosylmethionine-dependent methyltransferase activity"/>
    <property type="evidence" value="ECO:0007669"/>
    <property type="project" value="InterPro"/>
</dbReference>
<keyword evidence="2" id="KW-0808">Transferase</keyword>
<dbReference type="InterPro" id="IPR029063">
    <property type="entry name" value="SAM-dependent_MTases_sf"/>
</dbReference>
<reference evidence="2 3" key="1">
    <citation type="submission" date="2015-09" db="EMBL/GenBank/DDBJ databases">
        <title>Identification and resolution of microdiversity through metagenomic sequencing of parallel consortia.</title>
        <authorList>
            <person name="Nelson W.C."/>
            <person name="Romine M.F."/>
            <person name="Lindemann S.R."/>
        </authorList>
    </citation>
    <scope>NUCLEOTIDE SEQUENCE [LARGE SCALE GENOMIC DNA]</scope>
    <source>
        <strain evidence="2">Ana</strain>
    </source>
</reference>
<proteinExistence type="predicted"/>
<keyword evidence="2" id="KW-0489">Methyltransferase</keyword>
<dbReference type="Pfam" id="PF08241">
    <property type="entry name" value="Methyltransf_11"/>
    <property type="match status" value="1"/>
</dbReference>
<dbReference type="GO" id="GO:0032259">
    <property type="term" value="P:methylation"/>
    <property type="evidence" value="ECO:0007669"/>
    <property type="project" value="UniProtKB-KW"/>
</dbReference>
<evidence type="ECO:0000259" key="1">
    <source>
        <dbReference type="Pfam" id="PF08241"/>
    </source>
</evidence>
<name>A0A0P7ZV21_9CYAN</name>